<dbReference type="InterPro" id="IPR002477">
    <property type="entry name" value="Peptidoglycan-bd-like"/>
</dbReference>
<dbReference type="InterPro" id="IPR036366">
    <property type="entry name" value="PGBDSf"/>
</dbReference>
<dbReference type="GO" id="GO:0009253">
    <property type="term" value="P:peptidoglycan catabolic process"/>
    <property type="evidence" value="ECO:0007669"/>
    <property type="project" value="InterPro"/>
</dbReference>
<dbReference type="SMART" id="SM00641">
    <property type="entry name" value="Glyco_25"/>
    <property type="match status" value="1"/>
</dbReference>
<keyword evidence="2 5" id="KW-0378">Hydrolase</keyword>
<dbReference type="InterPro" id="IPR017853">
    <property type="entry name" value="GH"/>
</dbReference>
<dbReference type="GO" id="GO:0016052">
    <property type="term" value="P:carbohydrate catabolic process"/>
    <property type="evidence" value="ECO:0007669"/>
    <property type="project" value="TreeGrafter"/>
</dbReference>
<dbReference type="PROSITE" id="PS51904">
    <property type="entry name" value="GLYCOSYL_HYDROL_F25_2"/>
    <property type="match status" value="1"/>
</dbReference>
<dbReference type="CDD" id="cd00599">
    <property type="entry name" value="GH25_muramidase"/>
    <property type="match status" value="1"/>
</dbReference>
<dbReference type="AlphaFoldDB" id="A0A162S9Q1"/>
<proteinExistence type="inferred from homology"/>
<dbReference type="STRING" id="1121326.CLMAG_38650"/>
<dbReference type="InterPro" id="IPR036365">
    <property type="entry name" value="PGBD-like_sf"/>
</dbReference>
<protein>
    <submittedName>
        <fullName evidence="5">Lysozyme M1</fullName>
        <ecNumber evidence="5">3.2.1.17</ecNumber>
    </submittedName>
</protein>
<keyword evidence="3 5" id="KW-0326">Glycosidase</keyword>
<dbReference type="PANTHER" id="PTHR34135">
    <property type="entry name" value="LYSOZYME"/>
    <property type="match status" value="1"/>
</dbReference>
<evidence type="ECO:0000256" key="2">
    <source>
        <dbReference type="ARBA" id="ARBA00022801"/>
    </source>
</evidence>
<dbReference type="InterPro" id="IPR018077">
    <property type="entry name" value="Glyco_hydro_fam25_subgr"/>
</dbReference>
<sequence>MLKGVDISNLNGTVDMSIIKNAGNSFIVAKCTEGSSFIDKYYAENIANSKALGMLAGSYHFARFKDVSGAVNEANFFIANCKGANPDFVVLDFEQSGISGDMTDACLAFLNAISSVGQPLIYCNPSYITEYLNSSITKYPLWIANYGVSTPIIPLFGSHAIWQYSESGTLPGISGYLDLNYMTDSFYNTLISNQKPITTVTNATLKTQIQALVYNLNLDYNAKLVHKDGNIYQELLDALKGISSIIVKGHKSHVVLWIQQKLVQYGYLKKDSYTDMVYDEATFQAVTDMQKNWNISTSGVLSMDTWNIFLNN</sequence>
<dbReference type="RefSeq" id="WP_066626026.1">
    <property type="nucleotide sequence ID" value="NZ_FQXL01000042.1"/>
</dbReference>
<evidence type="ECO:0000256" key="3">
    <source>
        <dbReference type="ARBA" id="ARBA00023295"/>
    </source>
</evidence>
<accession>A0A162S9Q1</accession>
<name>A0A162S9Q1_9CLOT</name>
<dbReference type="Pfam" id="PF01183">
    <property type="entry name" value="Glyco_hydro_25"/>
    <property type="match status" value="1"/>
</dbReference>
<dbReference type="OrthoDB" id="9800780at2"/>
<evidence type="ECO:0000313" key="6">
    <source>
        <dbReference type="Proteomes" id="UP000076603"/>
    </source>
</evidence>
<evidence type="ECO:0000313" key="5">
    <source>
        <dbReference type="EMBL" id="KZL90954.1"/>
    </source>
</evidence>
<dbReference type="PANTHER" id="PTHR34135:SF2">
    <property type="entry name" value="LYSOZYME"/>
    <property type="match status" value="1"/>
</dbReference>
<dbReference type="GO" id="GO:0003796">
    <property type="term" value="F:lysozyme activity"/>
    <property type="evidence" value="ECO:0007669"/>
    <property type="project" value="UniProtKB-EC"/>
</dbReference>
<dbReference type="Gene3D" id="1.10.101.10">
    <property type="entry name" value="PGBD-like superfamily/PGBD"/>
    <property type="match status" value="1"/>
</dbReference>
<gene>
    <name evidence="5" type="primary">acm</name>
    <name evidence="5" type="ORF">CLMAG_38650</name>
</gene>
<organism evidence="5 6">
    <name type="scientific">Clostridium magnum DSM 2767</name>
    <dbReference type="NCBI Taxonomy" id="1121326"/>
    <lineage>
        <taxon>Bacteria</taxon>
        <taxon>Bacillati</taxon>
        <taxon>Bacillota</taxon>
        <taxon>Clostridia</taxon>
        <taxon>Eubacteriales</taxon>
        <taxon>Clostridiaceae</taxon>
        <taxon>Clostridium</taxon>
    </lineage>
</organism>
<dbReference type="SUPFAM" id="SSF47090">
    <property type="entry name" value="PGBD-like"/>
    <property type="match status" value="1"/>
</dbReference>
<comment type="similarity">
    <text evidence="1">Belongs to the glycosyl hydrolase 25 family.</text>
</comment>
<evidence type="ECO:0000259" key="4">
    <source>
        <dbReference type="Pfam" id="PF01471"/>
    </source>
</evidence>
<dbReference type="SUPFAM" id="SSF51445">
    <property type="entry name" value="(Trans)glycosidases"/>
    <property type="match status" value="1"/>
</dbReference>
<dbReference type="PATRIC" id="fig|1121326.3.peg.3911"/>
<reference evidence="5 6" key="1">
    <citation type="submission" date="2016-04" db="EMBL/GenBank/DDBJ databases">
        <title>Genome sequence of Clostridium magnum DSM 2767.</title>
        <authorList>
            <person name="Poehlein A."/>
            <person name="Uhlig R."/>
            <person name="Fischer R."/>
            <person name="Bahl H."/>
            <person name="Daniel R."/>
        </authorList>
    </citation>
    <scope>NUCLEOTIDE SEQUENCE [LARGE SCALE GENOMIC DNA]</scope>
    <source>
        <strain evidence="5 6">DSM 2767</strain>
    </source>
</reference>
<feature type="domain" description="Peptidoglycan binding-like" evidence="4">
    <location>
        <begin position="255"/>
        <end position="308"/>
    </location>
</feature>
<evidence type="ECO:0000256" key="1">
    <source>
        <dbReference type="ARBA" id="ARBA00010646"/>
    </source>
</evidence>
<dbReference type="InterPro" id="IPR002053">
    <property type="entry name" value="Glyco_hydro_25"/>
</dbReference>
<keyword evidence="6" id="KW-1185">Reference proteome</keyword>
<dbReference type="Pfam" id="PF01471">
    <property type="entry name" value="PG_binding_1"/>
    <property type="match status" value="1"/>
</dbReference>
<dbReference type="Gene3D" id="3.20.20.80">
    <property type="entry name" value="Glycosidases"/>
    <property type="match status" value="1"/>
</dbReference>
<dbReference type="EMBL" id="LWAE01000004">
    <property type="protein sequence ID" value="KZL90954.1"/>
    <property type="molecule type" value="Genomic_DNA"/>
</dbReference>
<comment type="caution">
    <text evidence="5">The sequence shown here is derived from an EMBL/GenBank/DDBJ whole genome shotgun (WGS) entry which is preliminary data.</text>
</comment>
<dbReference type="GO" id="GO:0016998">
    <property type="term" value="P:cell wall macromolecule catabolic process"/>
    <property type="evidence" value="ECO:0007669"/>
    <property type="project" value="InterPro"/>
</dbReference>
<dbReference type="Proteomes" id="UP000076603">
    <property type="component" value="Unassembled WGS sequence"/>
</dbReference>
<dbReference type="EC" id="3.2.1.17" evidence="5"/>